<feature type="coiled-coil region" evidence="3">
    <location>
        <begin position="215"/>
        <end position="242"/>
    </location>
</feature>
<reference evidence="5" key="1">
    <citation type="submission" date="2016-04" db="EMBL/GenBank/DDBJ databases">
        <authorList>
            <person name="Tabuchi Yagui T.R."/>
        </authorList>
    </citation>
    <scope>NUCLEOTIDE SEQUENCE [LARGE SCALE GENOMIC DNA]</scope>
    <source>
        <strain evidence="5">NIES-26</strain>
    </source>
</reference>
<evidence type="ECO:0000256" key="3">
    <source>
        <dbReference type="SAM" id="Coils"/>
    </source>
</evidence>
<feature type="chain" id="PRO_5016481600" evidence="2">
    <location>
        <begin position="35"/>
        <end position="657"/>
    </location>
</feature>
<dbReference type="PANTHER" id="PTHR43308:SF1">
    <property type="entry name" value="OUTER MEMBRANE PROTEIN ALPHA"/>
    <property type="match status" value="1"/>
</dbReference>
<keyword evidence="6" id="KW-1185">Reference proteome</keyword>
<gene>
    <name evidence="5" type="ORF">A6770_11955</name>
</gene>
<evidence type="ECO:0000259" key="4">
    <source>
        <dbReference type="PROSITE" id="PS51272"/>
    </source>
</evidence>
<dbReference type="InterPro" id="IPR047684">
    <property type="entry name" value="Por_som-like"/>
</dbReference>
<dbReference type="InterPro" id="IPR007049">
    <property type="entry name" value="Carb-sel_porin_OprB"/>
</dbReference>
<feature type="signal peptide" evidence="2">
    <location>
        <begin position="1"/>
        <end position="34"/>
    </location>
</feature>
<evidence type="ECO:0000256" key="1">
    <source>
        <dbReference type="ARBA" id="ARBA00008769"/>
    </source>
</evidence>
<dbReference type="Proteomes" id="UP000252107">
    <property type="component" value="Unassembled WGS sequence"/>
</dbReference>
<organism evidence="5 6">
    <name type="scientific">Nostoc minutum NIES-26</name>
    <dbReference type="NCBI Taxonomy" id="1844469"/>
    <lineage>
        <taxon>Bacteria</taxon>
        <taxon>Bacillati</taxon>
        <taxon>Cyanobacteriota</taxon>
        <taxon>Cyanophyceae</taxon>
        <taxon>Nostocales</taxon>
        <taxon>Nostocaceae</taxon>
        <taxon>Nostoc</taxon>
    </lineage>
</organism>
<dbReference type="InterPro" id="IPR001119">
    <property type="entry name" value="SLH_dom"/>
</dbReference>
<name>A0A367RTG6_9NOSO</name>
<dbReference type="Pfam" id="PF00395">
    <property type="entry name" value="SLH"/>
    <property type="match status" value="1"/>
</dbReference>
<dbReference type="Gene3D" id="2.40.160.180">
    <property type="entry name" value="Carbohydrate-selective porin OprB"/>
    <property type="match status" value="1"/>
</dbReference>
<dbReference type="NCBIfam" id="NF033921">
    <property type="entry name" value="por_somb"/>
    <property type="match status" value="1"/>
</dbReference>
<sequence length="657" mass="69484">MASVRGYVKANLLLTSVNGVSLLCLLAGLSPVQAIPAGNEAQYNTETLKLAEKISDVKTKDSYKASNDDYKFFSTNEKLIASIDVRTKQDSLIVNEKQQSTELVLNISDDSSPQNTSGSSRLSSGANTIAQVTSVSQLSDVQPTDWAFQALQSLVERYGCIAGYPNSTYRGNRAMTRYEFAAGLNACLDRVNELIATATAELVTKQDLATLQKLQEEFAAELATLRGRVDALEARTAELEANQFSTTTKLNGEVIISAIGATGGASGRDDPNIILTNRVRLNLNTSFTGKDLLITGLQAYNFLGGVDGSGSLQESLGLASPILSASSARTSFEPQFPGVDPKTLSGISANSLQLYKLLYIFPVADKLTLFAGTAAEVSDAFPTITPFYGEGQEAISRFASLNPVVRVSGGTSGSGLASAAGFIFQISKQLDLRALYGSVNANIPQRAADIQPGVSGTPLGSGVFGGSSVVAAQLTFRPSSSIDIGLNYANSYHDINILGTGLTSSDIGSLVGPGLDLGIPVKLNSVGGTVTWRFSPKIAFSGYGAAFFVNDSSGAVDASTTFTSWMAGIHFNDLFHQGNNAGIIFGQPLYRSDADGQAQLAPDGANRAVPYHLEAYYRFRVNDNLSITPGAFVLFNPESDSNNDTTTVGVLRTTFTF</sequence>
<comment type="similarity">
    <text evidence="1 2">Belongs to the OprB family.</text>
</comment>
<feature type="domain" description="SLH" evidence="4">
    <location>
        <begin position="134"/>
        <end position="198"/>
    </location>
</feature>
<proteinExistence type="inferred from homology"/>
<dbReference type="InterPro" id="IPR051465">
    <property type="entry name" value="Cell_Envelope_Struct_Comp"/>
</dbReference>
<dbReference type="Pfam" id="PF04966">
    <property type="entry name" value="OprB"/>
    <property type="match status" value="1"/>
</dbReference>
<keyword evidence="2" id="KW-0732">Signal</keyword>
<dbReference type="GO" id="GO:0008643">
    <property type="term" value="P:carbohydrate transport"/>
    <property type="evidence" value="ECO:0007669"/>
    <property type="project" value="InterPro"/>
</dbReference>
<dbReference type="InterPro" id="IPR038673">
    <property type="entry name" value="OprB_sf"/>
</dbReference>
<evidence type="ECO:0000313" key="6">
    <source>
        <dbReference type="Proteomes" id="UP000252107"/>
    </source>
</evidence>
<dbReference type="PROSITE" id="PS51272">
    <property type="entry name" value="SLH"/>
    <property type="match status" value="1"/>
</dbReference>
<accession>A0A367RTG6</accession>
<dbReference type="EMBL" id="LXQD01000076">
    <property type="protein sequence ID" value="RCJ39151.1"/>
    <property type="molecule type" value="Genomic_DNA"/>
</dbReference>
<comment type="caution">
    <text evidence="5">The sequence shown here is derived from an EMBL/GenBank/DDBJ whole genome shotgun (WGS) entry which is preliminary data.</text>
</comment>
<dbReference type="AlphaFoldDB" id="A0A367RTG6"/>
<dbReference type="PANTHER" id="PTHR43308">
    <property type="entry name" value="OUTER MEMBRANE PROTEIN ALPHA-RELATED"/>
    <property type="match status" value="1"/>
</dbReference>
<protein>
    <submittedName>
        <fullName evidence="5">S-layer protein</fullName>
    </submittedName>
</protein>
<keyword evidence="3" id="KW-0175">Coiled coil</keyword>
<dbReference type="GO" id="GO:0015288">
    <property type="term" value="F:porin activity"/>
    <property type="evidence" value="ECO:0007669"/>
    <property type="project" value="InterPro"/>
</dbReference>
<evidence type="ECO:0000313" key="5">
    <source>
        <dbReference type="EMBL" id="RCJ39151.1"/>
    </source>
</evidence>
<evidence type="ECO:0000256" key="2">
    <source>
        <dbReference type="RuleBase" id="RU363072"/>
    </source>
</evidence>
<dbReference type="GO" id="GO:0016020">
    <property type="term" value="C:membrane"/>
    <property type="evidence" value="ECO:0007669"/>
    <property type="project" value="InterPro"/>
</dbReference>